<dbReference type="SUPFAM" id="SSF51905">
    <property type="entry name" value="FAD/NAD(P)-binding domain"/>
    <property type="match status" value="1"/>
</dbReference>
<dbReference type="PRINTS" id="PR00469">
    <property type="entry name" value="PNDRDTASEII"/>
</dbReference>
<dbReference type="AlphaFoldDB" id="A0A918VQU3"/>
<gene>
    <name evidence="8" type="ORF">GCM10008090_28820</name>
</gene>
<accession>A0A918VQU3</accession>
<dbReference type="PANTHER" id="PTHR10632:SF2">
    <property type="entry name" value="SULFIDE:QUINONE OXIDOREDUCTASE, MITOCHONDRIAL"/>
    <property type="match status" value="1"/>
</dbReference>
<reference evidence="8" key="1">
    <citation type="journal article" date="2014" name="Int. J. Syst. Evol. Microbiol.">
        <title>Complete genome sequence of Corynebacterium casei LMG S-19264T (=DSM 44701T), isolated from a smear-ripened cheese.</title>
        <authorList>
            <consortium name="US DOE Joint Genome Institute (JGI-PGF)"/>
            <person name="Walter F."/>
            <person name="Albersmeier A."/>
            <person name="Kalinowski J."/>
            <person name="Ruckert C."/>
        </authorList>
    </citation>
    <scope>NUCLEOTIDE SEQUENCE</scope>
    <source>
        <strain evidence="8">KCTC 12711</strain>
    </source>
</reference>
<proteinExistence type="predicted"/>
<evidence type="ECO:0000313" key="8">
    <source>
        <dbReference type="EMBL" id="GHA17364.1"/>
    </source>
</evidence>
<dbReference type="GO" id="GO:0070221">
    <property type="term" value="P:sulfide oxidation, using sulfide:quinone oxidoreductase"/>
    <property type="evidence" value="ECO:0007669"/>
    <property type="project" value="TreeGrafter"/>
</dbReference>
<comment type="cofactor">
    <cofactor evidence="1">
        <name>FAD</name>
        <dbReference type="ChEBI" id="CHEBI:57692"/>
    </cofactor>
</comment>
<comment type="caution">
    <text evidence="8">The sequence shown here is derived from an EMBL/GenBank/DDBJ whole genome shotgun (WGS) entry which is preliminary data.</text>
</comment>
<dbReference type="EMBL" id="BMXA01000006">
    <property type="protein sequence ID" value="GHA17364.1"/>
    <property type="molecule type" value="Genomic_DNA"/>
</dbReference>
<keyword evidence="2" id="KW-0285">Flavoprotein</keyword>
<evidence type="ECO:0000259" key="7">
    <source>
        <dbReference type="Pfam" id="PF07992"/>
    </source>
</evidence>
<dbReference type="Pfam" id="PF07992">
    <property type="entry name" value="Pyr_redox_2"/>
    <property type="match status" value="1"/>
</dbReference>
<keyword evidence="9" id="KW-1185">Reference proteome</keyword>
<evidence type="ECO:0000256" key="1">
    <source>
        <dbReference type="ARBA" id="ARBA00001974"/>
    </source>
</evidence>
<keyword evidence="6" id="KW-0560">Oxidoreductase</keyword>
<evidence type="ECO:0000256" key="4">
    <source>
        <dbReference type="ARBA" id="ARBA00022827"/>
    </source>
</evidence>
<evidence type="ECO:0000313" key="9">
    <source>
        <dbReference type="Proteomes" id="UP000614811"/>
    </source>
</evidence>
<dbReference type="GO" id="GO:0048038">
    <property type="term" value="F:quinone binding"/>
    <property type="evidence" value="ECO:0007669"/>
    <property type="project" value="UniProtKB-KW"/>
</dbReference>
<dbReference type="InterPro" id="IPR036188">
    <property type="entry name" value="FAD/NAD-bd_sf"/>
</dbReference>
<dbReference type="InterPro" id="IPR023753">
    <property type="entry name" value="FAD/NAD-binding_dom"/>
</dbReference>
<dbReference type="Proteomes" id="UP000614811">
    <property type="component" value="Unassembled WGS sequence"/>
</dbReference>
<keyword evidence="4" id="KW-0274">FAD</keyword>
<evidence type="ECO:0000256" key="5">
    <source>
        <dbReference type="ARBA" id="ARBA00022946"/>
    </source>
</evidence>
<sequence>MSTINDRTVDGARYDVVVVGAGSAGIATAASLLKRKRDLRIALVDPSKDHYYQPGWTMVGGGVFDAQTTVRNTVDLIPSGCDWIQQRVTVIQADDNAVTLADGARVYYQHLVIAPGLVLNWQGIEGLEGTLGRNGVTSNYRFDLAPYTWELVRTLRAGKAIFTQPAMPIKCAGAPQKAMYLSASHWRKNGCLANIDIEFYNSGGVLFGVQDYVPALMSYVDKYGVDLKFTQTLTKVDGDAKRAWFKDADGHVTETEFDFLHVCPPQIAPAFIQESGLSDTAGWLEVDSASLRSVKFDNVWGAGDVMNTTNAKTMAAARKQAPVVAQNIVDVMNDRAPSAVYDGYGSCPLTVEHGKIVLAEFTYGGKLAPTFPTWLNDGTKPTKLAWTLKASILPAVYWQGMLKGREWFAGPGQ</sequence>
<dbReference type="GO" id="GO:0070224">
    <property type="term" value="F:sulfide:quinone oxidoreductase activity"/>
    <property type="evidence" value="ECO:0007669"/>
    <property type="project" value="TreeGrafter"/>
</dbReference>
<dbReference type="InterPro" id="IPR015904">
    <property type="entry name" value="Sulphide_quinone_reductase"/>
</dbReference>
<dbReference type="PANTHER" id="PTHR10632">
    <property type="entry name" value="SULFIDE:QUINONE OXIDOREDUCTASE"/>
    <property type="match status" value="1"/>
</dbReference>
<dbReference type="Gene3D" id="3.50.50.60">
    <property type="entry name" value="FAD/NAD(P)-binding domain"/>
    <property type="match status" value="2"/>
</dbReference>
<keyword evidence="3" id="KW-0874">Quinone</keyword>
<reference evidence="8" key="2">
    <citation type="submission" date="2020-09" db="EMBL/GenBank/DDBJ databases">
        <authorList>
            <person name="Sun Q."/>
            <person name="Kim S."/>
        </authorList>
    </citation>
    <scope>NUCLEOTIDE SEQUENCE</scope>
    <source>
        <strain evidence="8">KCTC 12711</strain>
    </source>
</reference>
<feature type="domain" description="FAD/NAD(P)-binding" evidence="7">
    <location>
        <begin position="14"/>
        <end position="138"/>
    </location>
</feature>
<keyword evidence="5" id="KW-0809">Transit peptide</keyword>
<evidence type="ECO:0000256" key="2">
    <source>
        <dbReference type="ARBA" id="ARBA00022630"/>
    </source>
</evidence>
<protein>
    <submittedName>
        <fullName evidence="8">Pyridine nucleotide-disulfide oxidoreductase</fullName>
    </submittedName>
</protein>
<organism evidence="8 9">
    <name type="scientific">Arenicella chitinivorans</name>
    <dbReference type="NCBI Taxonomy" id="1329800"/>
    <lineage>
        <taxon>Bacteria</taxon>
        <taxon>Pseudomonadati</taxon>
        <taxon>Pseudomonadota</taxon>
        <taxon>Gammaproteobacteria</taxon>
        <taxon>Arenicellales</taxon>
        <taxon>Arenicellaceae</taxon>
        <taxon>Arenicella</taxon>
    </lineage>
</organism>
<dbReference type="RefSeq" id="WP_189402409.1">
    <property type="nucleotide sequence ID" value="NZ_BMXA01000006.1"/>
</dbReference>
<evidence type="ECO:0000256" key="6">
    <source>
        <dbReference type="ARBA" id="ARBA00023002"/>
    </source>
</evidence>
<evidence type="ECO:0000256" key="3">
    <source>
        <dbReference type="ARBA" id="ARBA00022719"/>
    </source>
</evidence>
<name>A0A918VQU3_9GAMM</name>
<dbReference type="FunFam" id="3.50.50.60:FF:000034">
    <property type="entry name" value="sulfide:quinone oxidoreductase, mitochondrial"/>
    <property type="match status" value="1"/>
</dbReference>
<dbReference type="GO" id="GO:0071949">
    <property type="term" value="F:FAD binding"/>
    <property type="evidence" value="ECO:0007669"/>
    <property type="project" value="TreeGrafter"/>
</dbReference>